<dbReference type="GeneID" id="72428643"/>
<organism evidence="3 4">
    <name type="scientific">Rhodanobacter denitrificans</name>
    <dbReference type="NCBI Taxonomy" id="666685"/>
    <lineage>
        <taxon>Bacteria</taxon>
        <taxon>Pseudomonadati</taxon>
        <taxon>Pseudomonadota</taxon>
        <taxon>Gammaproteobacteria</taxon>
        <taxon>Lysobacterales</taxon>
        <taxon>Rhodanobacteraceae</taxon>
        <taxon>Rhodanobacter</taxon>
    </lineage>
</organism>
<keyword evidence="2" id="KW-0812">Transmembrane</keyword>
<gene>
    <name evidence="3" type="ORF">R2APBS1_1909</name>
</gene>
<evidence type="ECO:0000256" key="1">
    <source>
        <dbReference type="SAM" id="MobiDB-lite"/>
    </source>
</evidence>
<dbReference type="Proteomes" id="UP000011859">
    <property type="component" value="Chromosome"/>
</dbReference>
<evidence type="ECO:0000313" key="3">
    <source>
        <dbReference type="EMBL" id="AGG89033.1"/>
    </source>
</evidence>
<dbReference type="EMBL" id="CP003470">
    <property type="protein sequence ID" value="AGG89033.1"/>
    <property type="molecule type" value="Genomic_DNA"/>
</dbReference>
<protein>
    <submittedName>
        <fullName evidence="3">Uncharacterized protein</fullName>
    </submittedName>
</protein>
<feature type="transmembrane region" description="Helical" evidence="2">
    <location>
        <begin position="6"/>
        <end position="29"/>
    </location>
</feature>
<dbReference type="RefSeq" id="WP_015447758.1">
    <property type="nucleotide sequence ID" value="NC_020541.1"/>
</dbReference>
<dbReference type="HOGENOM" id="CLU_1304077_0_0_6"/>
<evidence type="ECO:0000313" key="4">
    <source>
        <dbReference type="Proteomes" id="UP000011859"/>
    </source>
</evidence>
<keyword evidence="2" id="KW-0472">Membrane</keyword>
<evidence type="ECO:0000256" key="2">
    <source>
        <dbReference type="SAM" id="Phobius"/>
    </source>
</evidence>
<dbReference type="KEGG" id="rhd:R2APBS1_1909"/>
<name>M4NHB9_9GAMM</name>
<sequence length="211" mass="23303" precursor="true">MVIQFVGLLSIVFIGMMFVGRAMMFLGIAPTHKAKEMMSKKDDSTIKASANAAAPTDVDMTPPVLSPESVLAVRPSAKEPILDLKALDLPFEVTAASDHRDTKSSKKAGQQQKTLTANDAASWWMSISSAKLRKAGEPMAVRSTDPQRRAESVRRQSLAIEQAARQRKEEMAQERKFRARLKKFRLGLLEAAQRASEDALLERHLQVEGSI</sequence>
<reference evidence="3 4" key="1">
    <citation type="submission" date="2012-04" db="EMBL/GenBank/DDBJ databases">
        <title>Complete genome of Rhodanobacter sp. 2APBS1.</title>
        <authorList>
            <consortium name="US DOE Joint Genome Institute"/>
            <person name="Huntemann M."/>
            <person name="Wei C.-L."/>
            <person name="Han J."/>
            <person name="Detter J.C."/>
            <person name="Han C."/>
            <person name="Tapia R."/>
            <person name="Munk A.C.C."/>
            <person name="Chen A."/>
            <person name="Krypides N."/>
            <person name="Mavromatis K."/>
            <person name="Markowitz V."/>
            <person name="Szeto E."/>
            <person name="Ivanova N."/>
            <person name="Mikhailova N."/>
            <person name="Ovchinnikova G."/>
            <person name="Pagani I."/>
            <person name="Pati A."/>
            <person name="Goodwin L."/>
            <person name="Peters L."/>
            <person name="Pitluck S."/>
            <person name="Woyke T."/>
            <person name="Prakash O."/>
            <person name="Elkins J."/>
            <person name="Brown S."/>
            <person name="Palumbo A."/>
            <person name="Hemme C."/>
            <person name="Zhou J."/>
            <person name="Watson D."/>
            <person name="Jardine P."/>
            <person name="Kostka J."/>
            <person name="Green S."/>
        </authorList>
    </citation>
    <scope>NUCLEOTIDE SEQUENCE [LARGE SCALE GENOMIC DNA]</scope>
    <source>
        <strain evidence="3 4">2APBS1</strain>
    </source>
</reference>
<keyword evidence="2" id="KW-1133">Transmembrane helix</keyword>
<feature type="region of interest" description="Disordered" evidence="1">
    <location>
        <begin position="96"/>
        <end position="115"/>
    </location>
</feature>
<proteinExistence type="predicted"/>
<dbReference type="STRING" id="666685.R2APBS1_1909"/>
<feature type="compositionally biased region" description="Basic and acidic residues" evidence="1">
    <location>
        <begin position="145"/>
        <end position="154"/>
    </location>
</feature>
<dbReference type="AlphaFoldDB" id="M4NHB9"/>
<accession>M4NHB9</accession>
<feature type="region of interest" description="Disordered" evidence="1">
    <location>
        <begin position="136"/>
        <end position="156"/>
    </location>
</feature>
<keyword evidence="4" id="KW-1185">Reference proteome</keyword>